<dbReference type="Pfam" id="PF02812">
    <property type="entry name" value="ELFV_dehydrog_N"/>
    <property type="match status" value="1"/>
</dbReference>
<dbReference type="PANTHER" id="PTHR11606">
    <property type="entry name" value="GLUTAMATE DEHYDROGENASE"/>
    <property type="match status" value="1"/>
</dbReference>
<dbReference type="Pfam" id="PF00208">
    <property type="entry name" value="ELFV_dehydrog"/>
    <property type="match status" value="1"/>
</dbReference>
<dbReference type="PANTHER" id="PTHR11606:SF13">
    <property type="entry name" value="GLUTAMATE DEHYDROGENASE 1, MITOCHONDRIAL"/>
    <property type="match status" value="1"/>
</dbReference>
<feature type="domain" description="Glutamate/phenylalanine/leucine/valine/L-tryptophan dehydrogenase C-terminal" evidence="8">
    <location>
        <begin position="183"/>
        <end position="425"/>
    </location>
</feature>
<name>A0A8J6Y5L4_9BACT</name>
<dbReference type="EMBL" id="JACXWA010000111">
    <property type="protein sequence ID" value="MBD3871048.1"/>
    <property type="molecule type" value="Genomic_DNA"/>
</dbReference>
<dbReference type="InterPro" id="IPR033922">
    <property type="entry name" value="NAD_bind_Glu_DH"/>
</dbReference>
<organism evidence="9 10">
    <name type="scientific">Candidatus Sulfomarinibacter kjeldsenii</name>
    <dbReference type="NCBI Taxonomy" id="2885994"/>
    <lineage>
        <taxon>Bacteria</taxon>
        <taxon>Pseudomonadati</taxon>
        <taxon>Acidobacteriota</taxon>
        <taxon>Thermoanaerobaculia</taxon>
        <taxon>Thermoanaerobaculales</taxon>
        <taxon>Candidatus Sulfomarinibacteraceae</taxon>
        <taxon>Candidatus Sulfomarinibacter</taxon>
    </lineage>
</organism>
<dbReference type="InterPro" id="IPR033524">
    <property type="entry name" value="Glu/Leu/Phe/Val_DH_AS"/>
</dbReference>
<feature type="site" description="Important for catalysis" evidence="6">
    <location>
        <position position="146"/>
    </location>
</feature>
<dbReference type="Proteomes" id="UP000598633">
    <property type="component" value="Unassembled WGS sequence"/>
</dbReference>
<comment type="similarity">
    <text evidence="1 3 7">Belongs to the Glu/Leu/Phe/Val dehydrogenases family.</text>
</comment>
<evidence type="ECO:0000259" key="8">
    <source>
        <dbReference type="SMART" id="SM00839"/>
    </source>
</evidence>
<dbReference type="SUPFAM" id="SSF53223">
    <property type="entry name" value="Aminoacid dehydrogenase-like, N-terminal domain"/>
    <property type="match status" value="1"/>
</dbReference>
<dbReference type="PROSITE" id="PS00074">
    <property type="entry name" value="GLFV_DEHYDROGENASE"/>
    <property type="match status" value="1"/>
</dbReference>
<dbReference type="InterPro" id="IPR006095">
    <property type="entry name" value="Glu/Leu/Phe/Val/Trp_DH"/>
</dbReference>
<accession>A0A8J6Y5L4</accession>
<dbReference type="InterPro" id="IPR036291">
    <property type="entry name" value="NAD(P)-bd_dom_sf"/>
</dbReference>
<dbReference type="SMART" id="SM00839">
    <property type="entry name" value="ELFV_dehydrog"/>
    <property type="match status" value="1"/>
</dbReference>
<feature type="binding site" evidence="5">
    <location>
        <position position="190"/>
    </location>
    <ligand>
        <name>NAD(+)</name>
        <dbReference type="ChEBI" id="CHEBI:57540"/>
    </ligand>
</feature>
<sequence length="427" mass="47295">MSKEFNAFEMAQRQFDAVADKLQLDTGLRDLLRWPQREYHFTIPVTMDDGSVKVFKGFRVQHNDARGPAKGGIRFHPQETVDTVRALATWMTWKCAVVDIPLGGGKGGVICDPHDLSSREQQALCRGWVRQVAPNVGPVQDVPAPDVMTNPQHMVWILDEYEKLAGGHFPGFITGKPVEVGGSLGRTEATGYGVIFTVREAMKRHGMSIKGVRASLQGFGNVSQYAAKLFIELGGMVVAVSCWDNDDQCAYTFRKLDGIDVEYLLSITSRFGTIDKEKAGENGYEVLEAEAWLEQEVEILIPAALENQITGDNVGRISEKVKVLAEGANGPTTPEADAVLKEREIFVIPDFLANAGGVTCSYFEQVQCNMNFFWPKEEVLDRLDQKMTTAFRAVASLSEETGEYMRDAAYMIAIQRVATACHLRGWA</sequence>
<feature type="binding site" evidence="5">
    <location>
        <position position="70"/>
    </location>
    <ligand>
        <name>substrate</name>
    </ligand>
</feature>
<dbReference type="AlphaFoldDB" id="A0A8J6Y5L4"/>
<reference evidence="9 10" key="1">
    <citation type="submission" date="2020-08" db="EMBL/GenBank/DDBJ databases">
        <title>Acidobacteriota in marine sediments use diverse sulfur dissimilation pathways.</title>
        <authorList>
            <person name="Wasmund K."/>
        </authorList>
    </citation>
    <scope>NUCLEOTIDE SEQUENCE [LARGE SCALE GENOMIC DNA]</scope>
    <source>
        <strain evidence="9">MAG AM3-A</strain>
    </source>
</reference>
<evidence type="ECO:0000256" key="4">
    <source>
        <dbReference type="PIRSR" id="PIRSR000185-1"/>
    </source>
</evidence>
<dbReference type="InterPro" id="IPR006096">
    <property type="entry name" value="Glu/Leu/Phe/Val/Trp_DH_C"/>
</dbReference>
<dbReference type="InterPro" id="IPR006097">
    <property type="entry name" value="Glu/Leu/Phe/Val/Trp_DH_dimer"/>
</dbReference>
<proteinExistence type="inferred from homology"/>
<keyword evidence="5" id="KW-0547">Nucleotide-binding</keyword>
<dbReference type="GO" id="GO:0006538">
    <property type="term" value="P:L-glutamate catabolic process"/>
    <property type="evidence" value="ECO:0007669"/>
    <property type="project" value="TreeGrafter"/>
</dbReference>
<protein>
    <recommendedName>
        <fullName evidence="3">Glutamate dehydrogenase</fullName>
    </recommendedName>
</protein>
<evidence type="ECO:0000256" key="3">
    <source>
        <dbReference type="PIRNR" id="PIRNR000185"/>
    </source>
</evidence>
<evidence type="ECO:0000256" key="5">
    <source>
        <dbReference type="PIRSR" id="PIRSR000185-2"/>
    </source>
</evidence>
<dbReference type="GO" id="GO:0004352">
    <property type="term" value="F:glutamate dehydrogenase (NAD+) activity"/>
    <property type="evidence" value="ECO:0007669"/>
    <property type="project" value="TreeGrafter"/>
</dbReference>
<evidence type="ECO:0000256" key="1">
    <source>
        <dbReference type="ARBA" id="ARBA00006382"/>
    </source>
</evidence>
<evidence type="ECO:0000313" key="10">
    <source>
        <dbReference type="Proteomes" id="UP000598633"/>
    </source>
</evidence>
<keyword evidence="2 3" id="KW-0560">Oxidoreductase</keyword>
<evidence type="ECO:0000313" key="9">
    <source>
        <dbReference type="EMBL" id="MBD3871048.1"/>
    </source>
</evidence>
<keyword evidence="5" id="KW-0520">NAD</keyword>
<feature type="binding site" evidence="5">
    <location>
        <position position="361"/>
    </location>
    <ligand>
        <name>substrate</name>
    </ligand>
</feature>
<evidence type="ECO:0000256" key="2">
    <source>
        <dbReference type="ARBA" id="ARBA00023002"/>
    </source>
</evidence>
<dbReference type="PRINTS" id="PR00082">
    <property type="entry name" value="GLFDHDRGNASE"/>
</dbReference>
<dbReference type="SUPFAM" id="SSF51735">
    <property type="entry name" value="NAD(P)-binding Rossmann-fold domains"/>
    <property type="match status" value="1"/>
</dbReference>
<dbReference type="PIRSF" id="PIRSF000185">
    <property type="entry name" value="Glu_DH"/>
    <property type="match status" value="1"/>
</dbReference>
<feature type="active site" description="Proton donor" evidence="4">
    <location>
        <position position="106"/>
    </location>
</feature>
<dbReference type="CDD" id="cd01076">
    <property type="entry name" value="NAD_bind_1_Glu_DH"/>
    <property type="match status" value="1"/>
</dbReference>
<feature type="binding site" evidence="5">
    <location>
        <position position="94"/>
    </location>
    <ligand>
        <name>substrate</name>
    </ligand>
</feature>
<dbReference type="Gene3D" id="3.40.50.720">
    <property type="entry name" value="NAD(P)-binding Rossmann-like Domain"/>
    <property type="match status" value="1"/>
</dbReference>
<dbReference type="InterPro" id="IPR014362">
    <property type="entry name" value="Glu_DH"/>
</dbReference>
<comment type="caution">
    <text evidence="9">The sequence shown here is derived from an EMBL/GenBank/DDBJ whole genome shotgun (WGS) entry which is preliminary data.</text>
</comment>
<dbReference type="Gene3D" id="3.40.50.10860">
    <property type="entry name" value="Leucine Dehydrogenase, chain A, domain 1"/>
    <property type="match status" value="1"/>
</dbReference>
<evidence type="ECO:0000256" key="7">
    <source>
        <dbReference type="RuleBase" id="RU004417"/>
    </source>
</evidence>
<dbReference type="GO" id="GO:0000166">
    <property type="term" value="F:nucleotide binding"/>
    <property type="evidence" value="ECO:0007669"/>
    <property type="project" value="UniProtKB-KW"/>
</dbReference>
<gene>
    <name evidence="9" type="ORF">IFJ97_06800</name>
</gene>
<feature type="binding site" evidence="5">
    <location>
        <position position="221"/>
    </location>
    <ligand>
        <name>NAD(+)</name>
        <dbReference type="ChEBI" id="CHEBI:57540"/>
    </ligand>
</feature>
<dbReference type="InterPro" id="IPR046346">
    <property type="entry name" value="Aminoacid_DH-like_N_sf"/>
</dbReference>
<evidence type="ECO:0000256" key="6">
    <source>
        <dbReference type="PIRSR" id="PIRSR000185-3"/>
    </source>
</evidence>